<evidence type="ECO:0000313" key="3">
    <source>
        <dbReference type="Proteomes" id="UP001339167"/>
    </source>
</evidence>
<protein>
    <submittedName>
        <fullName evidence="2">Uncharacterized protein</fullName>
    </submittedName>
</protein>
<reference evidence="2 3" key="1">
    <citation type="submission" date="2023-06" db="EMBL/GenBank/DDBJ databases">
        <title>Alkalimonas sp., MEB004 an alkaliphilic bacterium isolated from Lonar Lake, India.</title>
        <authorList>
            <person name="Joshi A."/>
            <person name="Thite S."/>
        </authorList>
    </citation>
    <scope>NUCLEOTIDE SEQUENCE [LARGE SCALE GENOMIC DNA]</scope>
    <source>
        <strain evidence="2 3">MEB004</strain>
    </source>
</reference>
<keyword evidence="3" id="KW-1185">Reference proteome</keyword>
<accession>A0ABU7JEP1</accession>
<dbReference type="RefSeq" id="WP_330087302.1">
    <property type="nucleotide sequence ID" value="NZ_JAUGZK010000004.1"/>
</dbReference>
<feature type="signal peptide" evidence="1">
    <location>
        <begin position="1"/>
        <end position="26"/>
    </location>
</feature>
<name>A0ABU7JEP1_9GAMM</name>
<sequence>MNKQFPFVISAVCILLLALSSLKLHSAEVAAQAFSGEVLQVTGQRLQLKLIDNQVIWLTLAHEGFEIKTGSLIRGHFLPIGDAFVVTNAELEPAASNKGGSNE</sequence>
<keyword evidence="1" id="KW-0732">Signal</keyword>
<evidence type="ECO:0000313" key="2">
    <source>
        <dbReference type="EMBL" id="MEE2023960.1"/>
    </source>
</evidence>
<dbReference type="EMBL" id="JAUGZK010000004">
    <property type="protein sequence ID" value="MEE2023960.1"/>
    <property type="molecule type" value="Genomic_DNA"/>
</dbReference>
<gene>
    <name evidence="2" type="ORF">QWF21_06845</name>
</gene>
<evidence type="ECO:0000256" key="1">
    <source>
        <dbReference type="SAM" id="SignalP"/>
    </source>
</evidence>
<dbReference type="Proteomes" id="UP001339167">
    <property type="component" value="Unassembled WGS sequence"/>
</dbReference>
<feature type="chain" id="PRO_5045058167" evidence="1">
    <location>
        <begin position="27"/>
        <end position="103"/>
    </location>
</feature>
<comment type="caution">
    <text evidence="2">The sequence shown here is derived from an EMBL/GenBank/DDBJ whole genome shotgun (WGS) entry which is preliminary data.</text>
</comment>
<organism evidence="2 3">
    <name type="scientific">Alkalimonas mucilaginosa</name>
    <dbReference type="NCBI Taxonomy" id="3057676"/>
    <lineage>
        <taxon>Bacteria</taxon>
        <taxon>Pseudomonadati</taxon>
        <taxon>Pseudomonadota</taxon>
        <taxon>Gammaproteobacteria</taxon>
        <taxon>Alkalimonas</taxon>
    </lineage>
</organism>
<proteinExistence type="predicted"/>